<dbReference type="RefSeq" id="XP_018138612.1">
    <property type="nucleotide sequence ID" value="XM_018285800.1"/>
</dbReference>
<organism evidence="2 3">
    <name type="scientific">Pochonia chlamydosporia 170</name>
    <dbReference type="NCBI Taxonomy" id="1380566"/>
    <lineage>
        <taxon>Eukaryota</taxon>
        <taxon>Fungi</taxon>
        <taxon>Dikarya</taxon>
        <taxon>Ascomycota</taxon>
        <taxon>Pezizomycotina</taxon>
        <taxon>Sordariomycetes</taxon>
        <taxon>Hypocreomycetidae</taxon>
        <taxon>Hypocreales</taxon>
        <taxon>Clavicipitaceae</taxon>
        <taxon>Pochonia</taxon>
    </lineage>
</organism>
<dbReference type="KEGG" id="pchm:VFPPC_06832"/>
<gene>
    <name evidence="2" type="ORF">VFPPC_06832</name>
</gene>
<dbReference type="EMBL" id="LSBJ02000008">
    <property type="protein sequence ID" value="OAQ60734.1"/>
    <property type="molecule type" value="Genomic_DNA"/>
</dbReference>
<comment type="caution">
    <text evidence="2">The sequence shown here is derived from an EMBL/GenBank/DDBJ whole genome shotgun (WGS) entry which is preliminary data.</text>
</comment>
<keyword evidence="3" id="KW-1185">Reference proteome</keyword>
<dbReference type="OrthoDB" id="3692874at2759"/>
<dbReference type="AlphaFoldDB" id="A0A179F5N1"/>
<name>A0A179F5N1_METCM</name>
<accession>A0A179F5N1</accession>
<dbReference type="Proteomes" id="UP000078397">
    <property type="component" value="Unassembled WGS sequence"/>
</dbReference>
<feature type="chain" id="PRO_5008101338" evidence="1">
    <location>
        <begin position="20"/>
        <end position="113"/>
    </location>
</feature>
<sequence length="113" mass="12565">MPISLRTILVAALTCAATAQPVEDLIDKRGKFNPAVAMATFSDTSCTRGQRDFHQPDGVCYDLPGQGMKIWWLAPGCRVLLGDCSNSVNPDWRYVNPNDCINISNKHKYQVYC</sequence>
<evidence type="ECO:0000256" key="1">
    <source>
        <dbReference type="SAM" id="SignalP"/>
    </source>
</evidence>
<evidence type="ECO:0000313" key="3">
    <source>
        <dbReference type="Proteomes" id="UP000078397"/>
    </source>
</evidence>
<feature type="signal peptide" evidence="1">
    <location>
        <begin position="1"/>
        <end position="19"/>
    </location>
</feature>
<protein>
    <submittedName>
        <fullName evidence="2">Uncharacterized protein</fullName>
    </submittedName>
</protein>
<evidence type="ECO:0000313" key="2">
    <source>
        <dbReference type="EMBL" id="OAQ60734.1"/>
    </source>
</evidence>
<keyword evidence="1" id="KW-0732">Signal</keyword>
<proteinExistence type="predicted"/>
<dbReference type="GeneID" id="28849794"/>
<reference evidence="2 3" key="1">
    <citation type="journal article" date="2016" name="PLoS Pathog.">
        <title>Biosynthesis of antibiotic leucinostatins in bio-control fungus Purpureocillium lilacinum and their inhibition on phytophthora revealed by genome mining.</title>
        <authorList>
            <person name="Wang G."/>
            <person name="Liu Z."/>
            <person name="Lin R."/>
            <person name="Li E."/>
            <person name="Mao Z."/>
            <person name="Ling J."/>
            <person name="Yang Y."/>
            <person name="Yin W.B."/>
            <person name="Xie B."/>
        </authorList>
    </citation>
    <scope>NUCLEOTIDE SEQUENCE [LARGE SCALE GENOMIC DNA]</scope>
    <source>
        <strain evidence="2">170</strain>
    </source>
</reference>